<dbReference type="InterPro" id="IPR043504">
    <property type="entry name" value="Peptidase_S1_PA_chymotrypsin"/>
</dbReference>
<evidence type="ECO:0000259" key="3">
    <source>
        <dbReference type="Pfam" id="PF18322"/>
    </source>
</evidence>
<dbReference type="InterPro" id="IPR009003">
    <property type="entry name" value="Peptidase_S1_PA"/>
</dbReference>
<organism evidence="4 5">
    <name type="scientific">Limulus polyphemus</name>
    <name type="common">Atlantic horseshoe crab</name>
    <dbReference type="NCBI Taxonomy" id="6850"/>
    <lineage>
        <taxon>Eukaryota</taxon>
        <taxon>Metazoa</taxon>
        <taxon>Ecdysozoa</taxon>
        <taxon>Arthropoda</taxon>
        <taxon>Chelicerata</taxon>
        <taxon>Merostomata</taxon>
        <taxon>Xiphosura</taxon>
        <taxon>Limulidae</taxon>
        <taxon>Limulus</taxon>
    </lineage>
</organism>
<dbReference type="Pfam" id="PF00089">
    <property type="entry name" value="Trypsin"/>
    <property type="match status" value="1"/>
</dbReference>
<sequence length="169" mass="18296">MKQLHVVFVALTFLLTAPHAFSQGVDPHGGHGWARDDYGGYILGSQNNCVCVPPSQCSNKFITADGAGNLESRRRFLLLSGLRGTSCKEHEICCLTTPRASLKCGKNNPQGLGSGIFTSPKIGHAEFGEWPWQGAVLKVENKVTIFKCGATLIDSRHVLTVAHCVKNFT</sequence>
<evidence type="ECO:0000313" key="4">
    <source>
        <dbReference type="Proteomes" id="UP000694941"/>
    </source>
</evidence>
<gene>
    <name evidence="5" type="primary">LOC106461666</name>
</gene>
<dbReference type="InterPro" id="IPR001254">
    <property type="entry name" value="Trypsin_dom"/>
</dbReference>
<proteinExistence type="predicted"/>
<evidence type="ECO:0000313" key="5">
    <source>
        <dbReference type="RefSeq" id="XP_022244379.1"/>
    </source>
</evidence>
<dbReference type="Pfam" id="PF18322">
    <property type="entry name" value="CLIP_1"/>
    <property type="match status" value="1"/>
</dbReference>
<evidence type="ECO:0000259" key="2">
    <source>
        <dbReference type="Pfam" id="PF00089"/>
    </source>
</evidence>
<feature type="chain" id="PRO_5046607715" evidence="1">
    <location>
        <begin position="23"/>
        <end position="169"/>
    </location>
</feature>
<dbReference type="SUPFAM" id="SSF50494">
    <property type="entry name" value="Trypsin-like serine proteases"/>
    <property type="match status" value="1"/>
</dbReference>
<dbReference type="InterPro" id="IPR041515">
    <property type="entry name" value="PPAF-2-like_Clip"/>
</dbReference>
<dbReference type="GeneID" id="106461666"/>
<reference evidence="5" key="1">
    <citation type="submission" date="2025-08" db="UniProtKB">
        <authorList>
            <consortium name="RefSeq"/>
        </authorList>
    </citation>
    <scope>IDENTIFICATION</scope>
    <source>
        <tissue evidence="5">Muscle</tissue>
    </source>
</reference>
<feature type="domain" description="PPAF-2-like Clip" evidence="3">
    <location>
        <begin position="45"/>
        <end position="94"/>
    </location>
</feature>
<name>A0ABM1SL73_LIMPO</name>
<feature type="signal peptide" evidence="1">
    <location>
        <begin position="1"/>
        <end position="22"/>
    </location>
</feature>
<evidence type="ECO:0000256" key="1">
    <source>
        <dbReference type="SAM" id="SignalP"/>
    </source>
</evidence>
<accession>A0ABM1SL73</accession>
<dbReference type="Proteomes" id="UP000694941">
    <property type="component" value="Unplaced"/>
</dbReference>
<dbReference type="RefSeq" id="XP_022244379.1">
    <property type="nucleotide sequence ID" value="XM_022388671.1"/>
</dbReference>
<keyword evidence="4" id="KW-1185">Reference proteome</keyword>
<feature type="domain" description="Peptidase S1" evidence="2">
    <location>
        <begin position="125"/>
        <end position="167"/>
    </location>
</feature>
<dbReference type="Gene3D" id="2.40.10.10">
    <property type="entry name" value="Trypsin-like serine proteases"/>
    <property type="match status" value="1"/>
</dbReference>
<keyword evidence="1" id="KW-0732">Signal</keyword>
<protein>
    <submittedName>
        <fullName evidence="5">Uncharacterized protein LOC106461666</fullName>
    </submittedName>
</protein>